<proteinExistence type="inferred from homology"/>
<feature type="domain" description="Formyl transferase N-terminal" evidence="9">
    <location>
        <begin position="135"/>
        <end position="215"/>
    </location>
</feature>
<dbReference type="InterPro" id="IPR041711">
    <property type="entry name" value="Met-tRNA-FMT_N"/>
</dbReference>
<dbReference type="InterPro" id="IPR002376">
    <property type="entry name" value="Formyl_transf_N"/>
</dbReference>
<accession>A0A1G6RUJ4</accession>
<dbReference type="PROSITE" id="PS00373">
    <property type="entry name" value="GART"/>
    <property type="match status" value="1"/>
</dbReference>
<dbReference type="InterPro" id="IPR011034">
    <property type="entry name" value="Formyl_transferase-like_C_sf"/>
</dbReference>
<keyword evidence="12" id="KW-1185">Reference proteome</keyword>
<dbReference type="InterPro" id="IPR005794">
    <property type="entry name" value="Fmt"/>
</dbReference>
<comment type="function">
    <text evidence="1 8">Attaches a formyl group to the free amino group of methionyl-tRNA(fMet). The formyl group appears to play a dual role in the initiator identity of N-formylmethionyl-tRNA by promoting its recognition by IF2 and preventing the misappropriation of this tRNA by the elongation apparatus.</text>
</comment>
<evidence type="ECO:0000256" key="8">
    <source>
        <dbReference type="HAMAP-Rule" id="MF_00182"/>
    </source>
</evidence>
<keyword evidence="5 8" id="KW-0808">Transferase</keyword>
<feature type="domain" description="Formyl transferase C-terminal" evidence="10">
    <location>
        <begin position="238"/>
        <end position="337"/>
    </location>
</feature>
<keyword evidence="6 8" id="KW-0648">Protein biosynthesis</keyword>
<dbReference type="Pfam" id="PF00551">
    <property type="entry name" value="Formyl_trans_N"/>
    <property type="match status" value="2"/>
</dbReference>
<dbReference type="EC" id="2.1.2.9" evidence="3 8"/>
<name>A0A1G6RUJ4_9BURK</name>
<dbReference type="Pfam" id="PF02911">
    <property type="entry name" value="Formyl_trans_C"/>
    <property type="match status" value="1"/>
</dbReference>
<dbReference type="InterPro" id="IPR036477">
    <property type="entry name" value="Formyl_transf_N_sf"/>
</dbReference>
<gene>
    <name evidence="8" type="primary">fmt</name>
    <name evidence="11" type="ORF">SAMN05192589_104240</name>
</gene>
<dbReference type="RefSeq" id="WP_092742576.1">
    <property type="nucleotide sequence ID" value="NZ_FMZC01000004.1"/>
</dbReference>
<organism evidence="11 12">
    <name type="scientific">Paracidovorax valerianellae</name>
    <dbReference type="NCBI Taxonomy" id="187868"/>
    <lineage>
        <taxon>Bacteria</taxon>
        <taxon>Pseudomonadati</taxon>
        <taxon>Pseudomonadota</taxon>
        <taxon>Betaproteobacteria</taxon>
        <taxon>Burkholderiales</taxon>
        <taxon>Comamonadaceae</taxon>
        <taxon>Paracidovorax</taxon>
    </lineage>
</organism>
<dbReference type="GO" id="GO:0005829">
    <property type="term" value="C:cytosol"/>
    <property type="evidence" value="ECO:0007669"/>
    <property type="project" value="TreeGrafter"/>
</dbReference>
<evidence type="ECO:0000256" key="5">
    <source>
        <dbReference type="ARBA" id="ARBA00022679"/>
    </source>
</evidence>
<dbReference type="SUPFAM" id="SSF50486">
    <property type="entry name" value="FMT C-terminal domain-like"/>
    <property type="match status" value="1"/>
</dbReference>
<dbReference type="AlphaFoldDB" id="A0A1G6RUJ4"/>
<dbReference type="InterPro" id="IPR037022">
    <property type="entry name" value="Formyl_trans_C_sf"/>
</dbReference>
<evidence type="ECO:0000313" key="12">
    <source>
        <dbReference type="Proteomes" id="UP000198781"/>
    </source>
</evidence>
<dbReference type="Proteomes" id="UP000198781">
    <property type="component" value="Unassembled WGS sequence"/>
</dbReference>
<dbReference type="HAMAP" id="MF_00182">
    <property type="entry name" value="Formyl_trans"/>
    <property type="match status" value="1"/>
</dbReference>
<evidence type="ECO:0000256" key="4">
    <source>
        <dbReference type="ARBA" id="ARBA00016014"/>
    </source>
</evidence>
<evidence type="ECO:0000256" key="1">
    <source>
        <dbReference type="ARBA" id="ARBA00002606"/>
    </source>
</evidence>
<dbReference type="CDD" id="cd08646">
    <property type="entry name" value="FMT_core_Met-tRNA-FMT_N"/>
    <property type="match status" value="1"/>
</dbReference>
<protein>
    <recommendedName>
        <fullName evidence="4 8">Methionyl-tRNA formyltransferase</fullName>
        <ecNumber evidence="3 8">2.1.2.9</ecNumber>
    </recommendedName>
</protein>
<dbReference type="InterPro" id="IPR005793">
    <property type="entry name" value="Formyl_trans_C"/>
</dbReference>
<dbReference type="InterPro" id="IPR001555">
    <property type="entry name" value="GART_AS"/>
</dbReference>
<dbReference type="PANTHER" id="PTHR11138">
    <property type="entry name" value="METHIONYL-TRNA FORMYLTRANSFERASE"/>
    <property type="match status" value="1"/>
</dbReference>
<evidence type="ECO:0000256" key="6">
    <source>
        <dbReference type="ARBA" id="ARBA00022917"/>
    </source>
</evidence>
<dbReference type="EMBL" id="FMZC01000004">
    <property type="protein sequence ID" value="SDD08111.1"/>
    <property type="molecule type" value="Genomic_DNA"/>
</dbReference>
<feature type="domain" description="Formyl transferase N-terminal" evidence="9">
    <location>
        <begin position="1"/>
        <end position="105"/>
    </location>
</feature>
<evidence type="ECO:0000256" key="3">
    <source>
        <dbReference type="ARBA" id="ARBA00012261"/>
    </source>
</evidence>
<evidence type="ECO:0000256" key="2">
    <source>
        <dbReference type="ARBA" id="ARBA00010699"/>
    </source>
</evidence>
<evidence type="ECO:0000259" key="9">
    <source>
        <dbReference type="Pfam" id="PF00551"/>
    </source>
</evidence>
<dbReference type="Gene3D" id="3.10.25.10">
    <property type="entry name" value="Formyl transferase, C-terminal domain"/>
    <property type="match status" value="1"/>
</dbReference>
<reference evidence="11 12" key="1">
    <citation type="submission" date="2016-10" db="EMBL/GenBank/DDBJ databases">
        <authorList>
            <person name="de Groot N.N."/>
        </authorList>
    </citation>
    <scope>NUCLEOTIDE SEQUENCE [LARGE SCALE GENOMIC DNA]</scope>
    <source>
        <strain evidence="11 12">DSM 16619</strain>
    </source>
</reference>
<dbReference type="Gene3D" id="3.40.50.170">
    <property type="entry name" value="Formyl transferase, N-terminal domain"/>
    <property type="match status" value="1"/>
</dbReference>
<dbReference type="STRING" id="187868.SAMN05192589_104240"/>
<evidence type="ECO:0000313" key="11">
    <source>
        <dbReference type="EMBL" id="SDD08111.1"/>
    </source>
</evidence>
<comment type="similarity">
    <text evidence="2 8">Belongs to the Fmt family.</text>
</comment>
<dbReference type="GO" id="GO:0004479">
    <property type="term" value="F:methionyl-tRNA formyltransferase activity"/>
    <property type="evidence" value="ECO:0007669"/>
    <property type="project" value="UniProtKB-UniRule"/>
</dbReference>
<dbReference type="SUPFAM" id="SSF53328">
    <property type="entry name" value="Formyltransferase"/>
    <property type="match status" value="2"/>
</dbReference>
<dbReference type="InterPro" id="IPR044135">
    <property type="entry name" value="Met-tRNA-FMT_C"/>
</dbReference>
<evidence type="ECO:0000259" key="10">
    <source>
        <dbReference type="Pfam" id="PF02911"/>
    </source>
</evidence>
<dbReference type="CDD" id="cd08704">
    <property type="entry name" value="Met_tRNA_FMT_C"/>
    <property type="match status" value="1"/>
</dbReference>
<comment type="catalytic activity">
    <reaction evidence="7 8">
        <text>L-methionyl-tRNA(fMet) + (6R)-10-formyltetrahydrofolate = N-formyl-L-methionyl-tRNA(fMet) + (6S)-5,6,7,8-tetrahydrofolate + H(+)</text>
        <dbReference type="Rhea" id="RHEA:24380"/>
        <dbReference type="Rhea" id="RHEA-COMP:9952"/>
        <dbReference type="Rhea" id="RHEA-COMP:9953"/>
        <dbReference type="ChEBI" id="CHEBI:15378"/>
        <dbReference type="ChEBI" id="CHEBI:57453"/>
        <dbReference type="ChEBI" id="CHEBI:78530"/>
        <dbReference type="ChEBI" id="CHEBI:78844"/>
        <dbReference type="ChEBI" id="CHEBI:195366"/>
        <dbReference type="EC" id="2.1.2.9"/>
    </reaction>
</comment>
<feature type="binding site" evidence="8">
    <location>
        <begin position="144"/>
        <end position="147"/>
    </location>
    <ligand>
        <name>(6S)-5,6,7,8-tetrahydrofolate</name>
        <dbReference type="ChEBI" id="CHEBI:57453"/>
    </ligand>
</feature>
<sequence>MKIIFAGTPDFARVALQRLLDAGFTVPLVLTQPDRPAGRGMKLQASPVKQCALEHGIAVAQPRSLRLDGKFPEDAAAARDALIAAGADAMVVAAYGLILPQWVLDWMSAARPPEGAKAPPGGSEPRAAGSVGARGLGCLNIHASLLPRWRGAAPIHRAIEAGDAETGVTIMQMDAGLDTGDMLLVEKTAIGPTDTTAALHDRLADLGGRMIVEALELAACGGLTATPQPAEGVTYAHKIEKAESAIDWALPAEAIGRRIRAFDPFPGASTTLDGEAIKVWSYEIDSALPPDSLRPGHILSVSDQGVTVACGDGGLRLTTLQRAGGKRLPVADFLRGFALAPGMVLGSTASAGAQE</sequence>
<evidence type="ECO:0000256" key="7">
    <source>
        <dbReference type="ARBA" id="ARBA00048558"/>
    </source>
</evidence>
<dbReference type="OrthoDB" id="9802815at2"/>
<dbReference type="PANTHER" id="PTHR11138:SF5">
    <property type="entry name" value="METHIONYL-TRNA FORMYLTRANSFERASE, MITOCHONDRIAL"/>
    <property type="match status" value="1"/>
</dbReference>